<proteinExistence type="predicted"/>
<dbReference type="SUPFAM" id="SSF160424">
    <property type="entry name" value="BH3703-like"/>
    <property type="match status" value="1"/>
</dbReference>
<evidence type="ECO:0000259" key="2">
    <source>
        <dbReference type="Pfam" id="PF21812"/>
    </source>
</evidence>
<evidence type="ECO:0000256" key="1">
    <source>
        <dbReference type="SAM" id="MobiDB-lite"/>
    </source>
</evidence>
<dbReference type="Pfam" id="PF21812">
    <property type="entry name" value="DUF6881"/>
    <property type="match status" value="1"/>
</dbReference>
<name>A0ABW1JPM0_9NOCA</name>
<keyword evidence="4" id="KW-1185">Reference proteome</keyword>
<reference evidence="4" key="1">
    <citation type="journal article" date="2019" name="Int. J. Syst. Evol. Microbiol.">
        <title>The Global Catalogue of Microorganisms (GCM) 10K type strain sequencing project: providing services to taxonomists for standard genome sequencing and annotation.</title>
        <authorList>
            <consortium name="The Broad Institute Genomics Platform"/>
            <consortium name="The Broad Institute Genome Sequencing Center for Infectious Disease"/>
            <person name="Wu L."/>
            <person name="Ma J."/>
        </authorList>
    </citation>
    <scope>NUCLEOTIDE SEQUENCE [LARGE SCALE GENOMIC DNA]</scope>
    <source>
        <strain evidence="4">CCUG 36956</strain>
    </source>
</reference>
<feature type="region of interest" description="Disordered" evidence="1">
    <location>
        <begin position="153"/>
        <end position="174"/>
    </location>
</feature>
<comment type="caution">
    <text evidence="3">The sequence shown here is derived from an EMBL/GenBank/DDBJ whole genome shotgun (WGS) entry which is preliminary data.</text>
</comment>
<feature type="compositionally biased region" description="Basic and acidic residues" evidence="1">
    <location>
        <begin position="154"/>
        <end position="171"/>
    </location>
</feature>
<evidence type="ECO:0000313" key="4">
    <source>
        <dbReference type="Proteomes" id="UP001596223"/>
    </source>
</evidence>
<evidence type="ECO:0000313" key="3">
    <source>
        <dbReference type="EMBL" id="MFC6011384.1"/>
    </source>
</evidence>
<dbReference type="InterPro" id="IPR036170">
    <property type="entry name" value="YezG-like_sf"/>
</dbReference>
<accession>A0ABW1JPM0</accession>
<gene>
    <name evidence="3" type="ORF">ACFP3H_10020</name>
</gene>
<protein>
    <submittedName>
        <fullName evidence="3">DUF6881 domain-containing protein</fullName>
    </submittedName>
</protein>
<sequence>MSTDDRTSGDQAIILQQTLLRNIADDLVSSAHGGWHRIDAEFALVGERAFLRVIFDSGEGDFPAPIIPARLPNSVRELKDVMYIPGRGSWLTMRCSVLADRSFESSFGYDERPEVGEEIFRDLVKELELYPRTLVPEWIAEELGDDLPNVDADTADRRHPEYADRPGKDAELGPSDLYKPVMDRAIASRLAVSFVPEEPGIEYFSIVRKYVSERDPVMVFLELGEGRLEYRKVEVFPNGCVDSASLTSEGEYTLSHEDPWPSTSELLRDERIVSIAQISPEQFQTEWLIVYGF</sequence>
<dbReference type="Proteomes" id="UP001596223">
    <property type="component" value="Unassembled WGS sequence"/>
</dbReference>
<feature type="domain" description="DUF6881" evidence="2">
    <location>
        <begin position="203"/>
        <end position="287"/>
    </location>
</feature>
<organism evidence="3 4">
    <name type="scientific">Nocardia lasii</name>
    <dbReference type="NCBI Taxonomy" id="1616107"/>
    <lineage>
        <taxon>Bacteria</taxon>
        <taxon>Bacillati</taxon>
        <taxon>Actinomycetota</taxon>
        <taxon>Actinomycetes</taxon>
        <taxon>Mycobacteriales</taxon>
        <taxon>Nocardiaceae</taxon>
        <taxon>Nocardia</taxon>
    </lineage>
</organism>
<dbReference type="RefSeq" id="WP_378602938.1">
    <property type="nucleotide sequence ID" value="NZ_JBHSQN010000004.1"/>
</dbReference>
<dbReference type="EMBL" id="JBHSQN010000004">
    <property type="protein sequence ID" value="MFC6011384.1"/>
    <property type="molecule type" value="Genomic_DNA"/>
</dbReference>
<dbReference type="InterPro" id="IPR049248">
    <property type="entry name" value="DUF6881"/>
</dbReference>